<keyword evidence="3" id="KW-0378">Hydrolase</keyword>
<evidence type="ECO:0000256" key="1">
    <source>
        <dbReference type="ARBA" id="ARBA00005234"/>
    </source>
</evidence>
<evidence type="ECO:0000313" key="6">
    <source>
        <dbReference type="EMBL" id="OLL23711.1"/>
    </source>
</evidence>
<dbReference type="Pfam" id="PF02902">
    <property type="entry name" value="Peptidase_C48"/>
    <property type="match status" value="1"/>
</dbReference>
<dbReference type="GO" id="GO:0019784">
    <property type="term" value="F:deNEDDylase activity"/>
    <property type="evidence" value="ECO:0007669"/>
    <property type="project" value="InterPro"/>
</dbReference>
<gene>
    <name evidence="6" type="ORF">NEOLI_002960</name>
</gene>
<evidence type="ECO:0000256" key="4">
    <source>
        <dbReference type="ARBA" id="ARBA00022807"/>
    </source>
</evidence>
<dbReference type="STRING" id="1198029.A0A1U7LMG7"/>
<protein>
    <submittedName>
        <fullName evidence="6">NEDD8-specific protease 2</fullName>
    </submittedName>
</protein>
<proteinExistence type="inferred from homology"/>
<comment type="caution">
    <text evidence="6">The sequence shown here is derived from an EMBL/GenBank/DDBJ whole genome shotgun (WGS) entry which is preliminary data.</text>
</comment>
<evidence type="ECO:0000256" key="2">
    <source>
        <dbReference type="ARBA" id="ARBA00022670"/>
    </source>
</evidence>
<dbReference type="GO" id="GO:0000338">
    <property type="term" value="P:protein deneddylation"/>
    <property type="evidence" value="ECO:0007669"/>
    <property type="project" value="TreeGrafter"/>
</dbReference>
<keyword evidence="2 6" id="KW-0645">Protease</keyword>
<keyword evidence="4" id="KW-0788">Thiol protease</keyword>
<dbReference type="AlphaFoldDB" id="A0A1U7LMG7"/>
<accession>A0A1U7LMG7</accession>
<keyword evidence="7" id="KW-1185">Reference proteome</keyword>
<dbReference type="InterPro" id="IPR044613">
    <property type="entry name" value="Nep1/2-like"/>
</dbReference>
<dbReference type="InterPro" id="IPR003653">
    <property type="entry name" value="Peptidase_C48_C"/>
</dbReference>
<dbReference type="Proteomes" id="UP000186594">
    <property type="component" value="Unassembled WGS sequence"/>
</dbReference>
<evidence type="ECO:0000259" key="5">
    <source>
        <dbReference type="PROSITE" id="PS50600"/>
    </source>
</evidence>
<dbReference type="OrthoDB" id="5065855at2759"/>
<reference evidence="6 7" key="1">
    <citation type="submission" date="2016-04" db="EMBL/GenBank/DDBJ databases">
        <title>Evolutionary innovation and constraint leading to complex multicellularity in the Ascomycota.</title>
        <authorList>
            <person name="Cisse O."/>
            <person name="Nguyen A."/>
            <person name="Hewitt D.A."/>
            <person name="Jedd G."/>
            <person name="Stajich J.E."/>
        </authorList>
    </citation>
    <scope>NUCLEOTIDE SEQUENCE [LARGE SCALE GENOMIC DNA]</scope>
    <source>
        <strain evidence="6 7">DAH-3</strain>
    </source>
</reference>
<dbReference type="SUPFAM" id="SSF54001">
    <property type="entry name" value="Cysteine proteinases"/>
    <property type="match status" value="1"/>
</dbReference>
<dbReference type="Gene3D" id="3.40.395.10">
    <property type="entry name" value="Adenoviral Proteinase, Chain A"/>
    <property type="match status" value="1"/>
</dbReference>
<dbReference type="GO" id="GO:0008234">
    <property type="term" value="F:cysteine-type peptidase activity"/>
    <property type="evidence" value="ECO:0007669"/>
    <property type="project" value="UniProtKB-KW"/>
</dbReference>
<dbReference type="GO" id="GO:0006508">
    <property type="term" value="P:proteolysis"/>
    <property type="evidence" value="ECO:0007669"/>
    <property type="project" value="UniProtKB-KW"/>
</dbReference>
<dbReference type="PANTHER" id="PTHR46468:SF1">
    <property type="entry name" value="SENTRIN-SPECIFIC PROTEASE 8"/>
    <property type="match status" value="1"/>
</dbReference>
<dbReference type="PANTHER" id="PTHR46468">
    <property type="entry name" value="SENTRIN-SPECIFIC PROTEASE 8"/>
    <property type="match status" value="1"/>
</dbReference>
<organism evidence="6 7">
    <name type="scientific">Neolecta irregularis (strain DAH-3)</name>
    <dbReference type="NCBI Taxonomy" id="1198029"/>
    <lineage>
        <taxon>Eukaryota</taxon>
        <taxon>Fungi</taxon>
        <taxon>Dikarya</taxon>
        <taxon>Ascomycota</taxon>
        <taxon>Taphrinomycotina</taxon>
        <taxon>Neolectales</taxon>
        <taxon>Neolectaceae</taxon>
        <taxon>Neolecta</taxon>
    </lineage>
</organism>
<dbReference type="InterPro" id="IPR038765">
    <property type="entry name" value="Papain-like_cys_pep_sf"/>
</dbReference>
<evidence type="ECO:0000313" key="7">
    <source>
        <dbReference type="Proteomes" id="UP000186594"/>
    </source>
</evidence>
<dbReference type="PROSITE" id="PS50600">
    <property type="entry name" value="ULP_PROTEASE"/>
    <property type="match status" value="1"/>
</dbReference>
<evidence type="ECO:0000256" key="3">
    <source>
        <dbReference type="ARBA" id="ARBA00022801"/>
    </source>
</evidence>
<comment type="similarity">
    <text evidence="1">Belongs to the peptidase C48 family.</text>
</comment>
<name>A0A1U7LMG7_NEOID</name>
<dbReference type="OMA" id="LAKFCPM"/>
<sequence>MHTTVILPFSALGYLRQLHLVHISDNCLELLVCSMGPSSNSYDPTEIVLEYYDVCLRQLDVDNFKPGSWLSDTNIEFYYEYLQRDSPFAQRLEDASILLLQPTVSFIITQTSDAEFISSALPPYIKTAKWIFCPINDNVDVTKAQGGSHWSLVVIDKERSLGCYYDSLMDCNESPSRAFIQQMENVLETSLTFLPMPTPQQSNEFDCGMFVCLETAYLVEILTGNSSSPPDLSNAQIDAEEERIAMLNLIDELLKVADGDMIGTKEDVEIQMTA</sequence>
<dbReference type="EMBL" id="LXFE01001345">
    <property type="protein sequence ID" value="OLL23711.1"/>
    <property type="molecule type" value="Genomic_DNA"/>
</dbReference>
<feature type="domain" description="Ubiquitin-like protease family profile" evidence="5">
    <location>
        <begin position="54"/>
        <end position="218"/>
    </location>
</feature>